<dbReference type="Proteomes" id="UP000265520">
    <property type="component" value="Unassembled WGS sequence"/>
</dbReference>
<organism evidence="5 6">
    <name type="scientific">Trifolium medium</name>
    <dbReference type="NCBI Taxonomy" id="97028"/>
    <lineage>
        <taxon>Eukaryota</taxon>
        <taxon>Viridiplantae</taxon>
        <taxon>Streptophyta</taxon>
        <taxon>Embryophyta</taxon>
        <taxon>Tracheophyta</taxon>
        <taxon>Spermatophyta</taxon>
        <taxon>Magnoliopsida</taxon>
        <taxon>eudicotyledons</taxon>
        <taxon>Gunneridae</taxon>
        <taxon>Pentapetalae</taxon>
        <taxon>rosids</taxon>
        <taxon>fabids</taxon>
        <taxon>Fabales</taxon>
        <taxon>Fabaceae</taxon>
        <taxon>Papilionoideae</taxon>
        <taxon>50 kb inversion clade</taxon>
        <taxon>NPAAA clade</taxon>
        <taxon>Hologalegina</taxon>
        <taxon>IRL clade</taxon>
        <taxon>Trifolieae</taxon>
        <taxon>Trifolium</taxon>
    </lineage>
</organism>
<evidence type="ECO:0000256" key="2">
    <source>
        <dbReference type="ARBA" id="ARBA00022448"/>
    </source>
</evidence>
<comment type="similarity">
    <text evidence="1">Belongs to the importin alpha family.</text>
</comment>
<evidence type="ECO:0000256" key="1">
    <source>
        <dbReference type="ARBA" id="ARBA00010394"/>
    </source>
</evidence>
<accession>A0A392NPP4</accession>
<protein>
    <submittedName>
        <fullName evidence="5">Importin subunit alpha-1-like</fullName>
    </submittedName>
</protein>
<proteinExistence type="inferred from homology"/>
<dbReference type="PANTHER" id="PTHR23316">
    <property type="entry name" value="IMPORTIN ALPHA"/>
    <property type="match status" value="1"/>
</dbReference>
<sequence>MVRSDDNIQQLEATIQFRKLLLIVPIFAKLLSSPSHDVREQAVCALGNILGDSPTCLSHGALIPLLSQLNEQAMPSMP</sequence>
<reference evidence="5 6" key="1">
    <citation type="journal article" date="2018" name="Front. Plant Sci.">
        <title>Red Clover (Trifolium pratense) and Zigzag Clover (T. medium) - A Picture of Genomic Similarities and Differences.</title>
        <authorList>
            <person name="Dluhosova J."/>
            <person name="Istvanek J."/>
            <person name="Nedelnik J."/>
            <person name="Repkova J."/>
        </authorList>
    </citation>
    <scope>NUCLEOTIDE SEQUENCE [LARGE SCALE GENOMIC DNA]</scope>
    <source>
        <strain evidence="6">cv. 10/8</strain>
        <tissue evidence="5">Leaf</tissue>
    </source>
</reference>
<dbReference type="AlphaFoldDB" id="A0A392NPP4"/>
<keyword evidence="3" id="KW-0677">Repeat</keyword>
<dbReference type="Pfam" id="PF00514">
    <property type="entry name" value="Arm"/>
    <property type="match status" value="1"/>
</dbReference>
<evidence type="ECO:0000313" key="5">
    <source>
        <dbReference type="EMBL" id="MCI01382.1"/>
    </source>
</evidence>
<comment type="caution">
    <text evidence="5">The sequence shown here is derived from an EMBL/GenBank/DDBJ whole genome shotgun (WGS) entry which is preliminary data.</text>
</comment>
<dbReference type="Gene3D" id="1.25.10.10">
    <property type="entry name" value="Leucine-rich Repeat Variant"/>
    <property type="match status" value="1"/>
</dbReference>
<evidence type="ECO:0000256" key="4">
    <source>
        <dbReference type="ARBA" id="ARBA00022927"/>
    </source>
</evidence>
<dbReference type="InterPro" id="IPR016024">
    <property type="entry name" value="ARM-type_fold"/>
</dbReference>
<keyword evidence="4" id="KW-0653">Protein transport</keyword>
<dbReference type="InterPro" id="IPR000225">
    <property type="entry name" value="Armadillo"/>
</dbReference>
<evidence type="ECO:0000313" key="6">
    <source>
        <dbReference type="Proteomes" id="UP000265520"/>
    </source>
</evidence>
<dbReference type="EMBL" id="LXQA010046008">
    <property type="protein sequence ID" value="MCI01382.1"/>
    <property type="molecule type" value="Genomic_DNA"/>
</dbReference>
<dbReference type="SUPFAM" id="SSF48371">
    <property type="entry name" value="ARM repeat"/>
    <property type="match status" value="1"/>
</dbReference>
<keyword evidence="6" id="KW-1185">Reference proteome</keyword>
<evidence type="ECO:0000256" key="3">
    <source>
        <dbReference type="ARBA" id="ARBA00022737"/>
    </source>
</evidence>
<keyword evidence="2" id="KW-0813">Transport</keyword>
<dbReference type="GO" id="GO:0015031">
    <property type="term" value="P:protein transport"/>
    <property type="evidence" value="ECO:0007669"/>
    <property type="project" value="UniProtKB-KW"/>
</dbReference>
<dbReference type="InterPro" id="IPR011989">
    <property type="entry name" value="ARM-like"/>
</dbReference>
<name>A0A392NPP4_9FABA</name>